<dbReference type="InterPro" id="IPR036271">
    <property type="entry name" value="Tet_transcr_reg_TetR-rel_C_sf"/>
</dbReference>
<dbReference type="InterPro" id="IPR011075">
    <property type="entry name" value="TetR_C"/>
</dbReference>
<dbReference type="PROSITE" id="PS50977">
    <property type="entry name" value="HTH_TETR_2"/>
    <property type="match status" value="1"/>
</dbReference>
<evidence type="ECO:0000256" key="1">
    <source>
        <dbReference type="ARBA" id="ARBA00023015"/>
    </source>
</evidence>
<evidence type="ECO:0000256" key="2">
    <source>
        <dbReference type="ARBA" id="ARBA00023125"/>
    </source>
</evidence>
<evidence type="ECO:0000259" key="6">
    <source>
        <dbReference type="PROSITE" id="PS50977"/>
    </source>
</evidence>
<dbReference type="eggNOG" id="COG1309">
    <property type="taxonomic scope" value="Bacteria"/>
</dbReference>
<dbReference type="InterPro" id="IPR050109">
    <property type="entry name" value="HTH-type_TetR-like_transc_reg"/>
</dbReference>
<dbReference type="SUPFAM" id="SSF46689">
    <property type="entry name" value="Homeodomain-like"/>
    <property type="match status" value="1"/>
</dbReference>
<keyword evidence="1" id="KW-0805">Transcription regulation</keyword>
<evidence type="ECO:0000256" key="3">
    <source>
        <dbReference type="ARBA" id="ARBA00023163"/>
    </source>
</evidence>
<dbReference type="Pfam" id="PF00440">
    <property type="entry name" value="TetR_N"/>
    <property type="match status" value="1"/>
</dbReference>
<dbReference type="SUPFAM" id="SSF48498">
    <property type="entry name" value="Tetracyclin repressor-like, C-terminal domain"/>
    <property type="match status" value="1"/>
</dbReference>
<comment type="caution">
    <text evidence="7">The sequence shown here is derived from an EMBL/GenBank/DDBJ whole genome shotgun (WGS) entry which is preliminary data.</text>
</comment>
<dbReference type="AlphaFoldDB" id="A0A081RBR4"/>
<dbReference type="GO" id="GO:0000976">
    <property type="term" value="F:transcription cis-regulatory region binding"/>
    <property type="evidence" value="ECO:0007669"/>
    <property type="project" value="TreeGrafter"/>
</dbReference>
<dbReference type="EMBL" id="JFHR01000038">
    <property type="protein sequence ID" value="KEQ52637.1"/>
    <property type="molecule type" value="Genomic_DNA"/>
</dbReference>
<proteinExistence type="predicted"/>
<feature type="region of interest" description="Disordered" evidence="5">
    <location>
        <begin position="1"/>
        <end position="22"/>
    </location>
</feature>
<evidence type="ECO:0000313" key="7">
    <source>
        <dbReference type="EMBL" id="KEQ52637.1"/>
    </source>
</evidence>
<evidence type="ECO:0000256" key="4">
    <source>
        <dbReference type="PROSITE-ProRule" id="PRU00335"/>
    </source>
</evidence>
<dbReference type="PANTHER" id="PTHR30055:SF181">
    <property type="entry name" value="BLR6905 PROTEIN"/>
    <property type="match status" value="1"/>
</dbReference>
<feature type="domain" description="HTH tetR-type" evidence="6">
    <location>
        <begin position="22"/>
        <end position="82"/>
    </location>
</feature>
<organism evidence="7 8">
    <name type="scientific">Sphingobium chlorophenolicum</name>
    <dbReference type="NCBI Taxonomy" id="46429"/>
    <lineage>
        <taxon>Bacteria</taxon>
        <taxon>Pseudomonadati</taxon>
        <taxon>Pseudomonadota</taxon>
        <taxon>Alphaproteobacteria</taxon>
        <taxon>Sphingomonadales</taxon>
        <taxon>Sphingomonadaceae</taxon>
        <taxon>Sphingobium</taxon>
    </lineage>
</organism>
<keyword evidence="2 4" id="KW-0238">DNA-binding</keyword>
<evidence type="ECO:0000313" key="8">
    <source>
        <dbReference type="Proteomes" id="UP000028411"/>
    </source>
</evidence>
<dbReference type="Proteomes" id="UP000028411">
    <property type="component" value="Unassembled WGS sequence"/>
</dbReference>
<evidence type="ECO:0000256" key="5">
    <source>
        <dbReference type="SAM" id="MobiDB-lite"/>
    </source>
</evidence>
<dbReference type="PANTHER" id="PTHR30055">
    <property type="entry name" value="HTH-TYPE TRANSCRIPTIONAL REGULATOR RUTR"/>
    <property type="match status" value="1"/>
</dbReference>
<sequence length="221" mass="24869">MAANMRGNSLKDRQAQSAGSDVGTRDQLLIAAGELMTERRSTDVSLSDIAAKSGLNSALVKYYFGNKAGLMVALLRKVMGTGIAQLKSLPDMNIPPEQKLRIHISGMVKSYYQFPYINRLMHQLLAEDSEKYGQLIAEEFSKPVAEAQRRILEQGVEAGVFRPVNPMLFYFQLVGSCDHLFYSKHQLLHVFGVHEITDQLRQRFVEHLYRVITEGLLVRPG</sequence>
<keyword evidence="3" id="KW-0804">Transcription</keyword>
<protein>
    <submittedName>
        <fullName evidence="7">Regulatory protein TetR</fullName>
    </submittedName>
</protein>
<dbReference type="GO" id="GO:0003700">
    <property type="term" value="F:DNA-binding transcription factor activity"/>
    <property type="evidence" value="ECO:0007669"/>
    <property type="project" value="TreeGrafter"/>
</dbReference>
<gene>
    <name evidence="7" type="ORF">BV95_03082</name>
</gene>
<dbReference type="Gene3D" id="1.10.357.10">
    <property type="entry name" value="Tetracycline Repressor, domain 2"/>
    <property type="match status" value="1"/>
</dbReference>
<dbReference type="Pfam" id="PF14514">
    <property type="entry name" value="TetR_C_9"/>
    <property type="match status" value="1"/>
</dbReference>
<accession>A0A081RBR4</accession>
<dbReference type="PATRIC" id="fig|46429.4.peg.3059"/>
<name>A0A081RBR4_SPHCR</name>
<dbReference type="InterPro" id="IPR009057">
    <property type="entry name" value="Homeodomain-like_sf"/>
</dbReference>
<dbReference type="InterPro" id="IPR001647">
    <property type="entry name" value="HTH_TetR"/>
</dbReference>
<reference evidence="7 8" key="1">
    <citation type="submission" date="2014-02" db="EMBL/GenBank/DDBJ databases">
        <title>Whole genome sequence of Sphingobium chlorophenolicum NBRC 16172.</title>
        <authorList>
            <person name="Gan H.M."/>
            <person name="Gan H.Y."/>
            <person name="Chew T.H."/>
            <person name="Savka M.A."/>
        </authorList>
    </citation>
    <scope>NUCLEOTIDE SEQUENCE [LARGE SCALE GENOMIC DNA]</scope>
    <source>
        <strain evidence="7 8">NBRC 16172</strain>
    </source>
</reference>
<feature type="DNA-binding region" description="H-T-H motif" evidence="4">
    <location>
        <begin position="45"/>
        <end position="64"/>
    </location>
</feature>